<dbReference type="InterPro" id="IPR029033">
    <property type="entry name" value="His_PPase_superfam"/>
</dbReference>
<proteinExistence type="predicted"/>
<sequence length="171" mass="18421">MKLILVRHPQPLVAPGVCYGSTDLAIAPGQLEHTLAALQLPAGLPLYSSPLRRCAELAARLSPAPRHDALLAEIHFGAWEMQPWDAIPRTDIDAWAADMVNYRPGGGESVLQMAERINAFYNELTTDAIIICHAGAMRLLTARHAGLSPAEMALQAAQTAHQIPYGATLTL</sequence>
<dbReference type="SMART" id="SM00855">
    <property type="entry name" value="PGAM"/>
    <property type="match status" value="1"/>
</dbReference>
<reference evidence="1 2" key="1">
    <citation type="submission" date="2019-12" db="EMBL/GenBank/DDBJ databases">
        <title>Novel species isolated from a subtropical stream in China.</title>
        <authorList>
            <person name="Lu H."/>
        </authorList>
    </citation>
    <scope>NUCLEOTIDE SEQUENCE [LARGE SCALE GENOMIC DNA]</scope>
    <source>
        <strain evidence="1 2">FT50W</strain>
    </source>
</reference>
<dbReference type="Gene3D" id="3.40.50.1240">
    <property type="entry name" value="Phosphoglycerate mutase-like"/>
    <property type="match status" value="1"/>
</dbReference>
<gene>
    <name evidence="1" type="ORF">GTP44_25680</name>
</gene>
<evidence type="ECO:0000313" key="1">
    <source>
        <dbReference type="EMBL" id="MYM85316.1"/>
    </source>
</evidence>
<protein>
    <submittedName>
        <fullName evidence="1">Phosphoglycerate mutase</fullName>
    </submittedName>
</protein>
<evidence type="ECO:0000313" key="2">
    <source>
        <dbReference type="Proteomes" id="UP000474565"/>
    </source>
</evidence>
<dbReference type="RefSeq" id="WP_161021632.1">
    <property type="nucleotide sequence ID" value="NZ_WWCP01000059.1"/>
</dbReference>
<dbReference type="InterPro" id="IPR013078">
    <property type="entry name" value="His_Pase_superF_clade-1"/>
</dbReference>
<dbReference type="EMBL" id="WWCP01000059">
    <property type="protein sequence ID" value="MYM85316.1"/>
    <property type="molecule type" value="Genomic_DNA"/>
</dbReference>
<dbReference type="AlphaFoldDB" id="A0A6L8MTE4"/>
<dbReference type="SUPFAM" id="SSF53254">
    <property type="entry name" value="Phosphoglycerate mutase-like"/>
    <property type="match status" value="1"/>
</dbReference>
<organism evidence="1 2">
    <name type="scientific">Duganella lactea</name>
    <dbReference type="NCBI Taxonomy" id="2692173"/>
    <lineage>
        <taxon>Bacteria</taxon>
        <taxon>Pseudomonadati</taxon>
        <taxon>Pseudomonadota</taxon>
        <taxon>Betaproteobacteria</taxon>
        <taxon>Burkholderiales</taxon>
        <taxon>Oxalobacteraceae</taxon>
        <taxon>Telluria group</taxon>
        <taxon>Duganella</taxon>
    </lineage>
</organism>
<comment type="caution">
    <text evidence="1">The sequence shown here is derived from an EMBL/GenBank/DDBJ whole genome shotgun (WGS) entry which is preliminary data.</text>
</comment>
<dbReference type="Proteomes" id="UP000474565">
    <property type="component" value="Unassembled WGS sequence"/>
</dbReference>
<accession>A0A6L8MTE4</accession>
<name>A0A6L8MTE4_9BURK</name>
<dbReference type="Pfam" id="PF00300">
    <property type="entry name" value="His_Phos_1"/>
    <property type="match status" value="1"/>
</dbReference>